<dbReference type="InterPro" id="IPR008995">
    <property type="entry name" value="Mo/tungstate-bd_C_term_dom"/>
</dbReference>
<gene>
    <name evidence="2" type="ORF">GALL_456640</name>
</gene>
<dbReference type="SUPFAM" id="SSF50331">
    <property type="entry name" value="MOP-like"/>
    <property type="match status" value="1"/>
</dbReference>
<dbReference type="AlphaFoldDB" id="A0A1J5PYQ5"/>
<dbReference type="Pfam" id="PF08402">
    <property type="entry name" value="TOBE_2"/>
    <property type="match status" value="1"/>
</dbReference>
<name>A0A1J5PYQ5_9ZZZZ</name>
<comment type="caution">
    <text evidence="2">The sequence shown here is derived from an EMBL/GenBank/DDBJ whole genome shotgun (WGS) entry which is preliminary data.</text>
</comment>
<reference evidence="2" key="1">
    <citation type="submission" date="2016-10" db="EMBL/GenBank/DDBJ databases">
        <title>Sequence of Gallionella enrichment culture.</title>
        <authorList>
            <person name="Poehlein A."/>
            <person name="Muehling M."/>
            <person name="Daniel R."/>
        </authorList>
    </citation>
    <scope>NUCLEOTIDE SEQUENCE</scope>
</reference>
<dbReference type="GO" id="GO:0022857">
    <property type="term" value="F:transmembrane transporter activity"/>
    <property type="evidence" value="ECO:0007669"/>
    <property type="project" value="InterPro"/>
</dbReference>
<evidence type="ECO:0000313" key="2">
    <source>
        <dbReference type="EMBL" id="OIQ72708.1"/>
    </source>
</evidence>
<organism evidence="2">
    <name type="scientific">mine drainage metagenome</name>
    <dbReference type="NCBI Taxonomy" id="410659"/>
    <lineage>
        <taxon>unclassified sequences</taxon>
        <taxon>metagenomes</taxon>
        <taxon>ecological metagenomes</taxon>
    </lineage>
</organism>
<proteinExistence type="predicted"/>
<dbReference type="EMBL" id="MLJW01003159">
    <property type="protein sequence ID" value="OIQ72708.1"/>
    <property type="molecule type" value="Genomic_DNA"/>
</dbReference>
<feature type="domain" description="Transport-associated OB type 2" evidence="1">
    <location>
        <begin position="3"/>
        <end position="75"/>
    </location>
</feature>
<sequence length="76" mass="8242">MVLSLRPEKISFVPSGQGQIDGVVSARFFLGSQWLYHVGTAVGELLVTCPNGDTTPLPEQTRTGLAWARRSLKVLS</sequence>
<dbReference type="GO" id="GO:0043190">
    <property type="term" value="C:ATP-binding cassette (ABC) transporter complex"/>
    <property type="evidence" value="ECO:0007669"/>
    <property type="project" value="InterPro"/>
</dbReference>
<evidence type="ECO:0000259" key="1">
    <source>
        <dbReference type="Pfam" id="PF08402"/>
    </source>
</evidence>
<dbReference type="InterPro" id="IPR013611">
    <property type="entry name" value="Transp-assoc_OB_typ2"/>
</dbReference>
<dbReference type="GO" id="GO:0005524">
    <property type="term" value="F:ATP binding"/>
    <property type="evidence" value="ECO:0007669"/>
    <property type="project" value="InterPro"/>
</dbReference>
<protein>
    <submittedName>
        <fullName evidence="2">TOBE domain protein</fullName>
    </submittedName>
</protein>
<accession>A0A1J5PYQ5</accession>